<sequence>MRPKSTVEASSADSRRGAKLPGISLPPSSYNFPLQPSVRPPDRSRMMGAGLRDPRQGLSVTMHSSGSILLEAHAIQNEESWRLSEMAFLT</sequence>
<dbReference type="Proteomes" id="UP000092993">
    <property type="component" value="Unassembled WGS sequence"/>
</dbReference>
<feature type="region of interest" description="Disordered" evidence="1">
    <location>
        <begin position="1"/>
        <end position="56"/>
    </location>
</feature>
<name>A0A1C7LY77_GRIFR</name>
<evidence type="ECO:0000313" key="2">
    <source>
        <dbReference type="EMBL" id="OBZ69663.1"/>
    </source>
</evidence>
<dbReference type="OrthoDB" id="3168445at2759"/>
<evidence type="ECO:0000256" key="1">
    <source>
        <dbReference type="SAM" id="MobiDB-lite"/>
    </source>
</evidence>
<comment type="caution">
    <text evidence="2">The sequence shown here is derived from an EMBL/GenBank/DDBJ whole genome shotgun (WGS) entry which is preliminary data.</text>
</comment>
<proteinExistence type="predicted"/>
<protein>
    <submittedName>
        <fullName evidence="2">Uncharacterized protein</fullName>
    </submittedName>
</protein>
<evidence type="ECO:0000313" key="3">
    <source>
        <dbReference type="Proteomes" id="UP000092993"/>
    </source>
</evidence>
<gene>
    <name evidence="2" type="ORF">A0H81_10567</name>
</gene>
<keyword evidence="3" id="KW-1185">Reference proteome</keyword>
<accession>A0A1C7LY77</accession>
<organism evidence="2 3">
    <name type="scientific">Grifola frondosa</name>
    <name type="common">Maitake</name>
    <name type="synonym">Polyporus frondosus</name>
    <dbReference type="NCBI Taxonomy" id="5627"/>
    <lineage>
        <taxon>Eukaryota</taxon>
        <taxon>Fungi</taxon>
        <taxon>Dikarya</taxon>
        <taxon>Basidiomycota</taxon>
        <taxon>Agaricomycotina</taxon>
        <taxon>Agaricomycetes</taxon>
        <taxon>Polyporales</taxon>
        <taxon>Grifolaceae</taxon>
        <taxon>Grifola</taxon>
    </lineage>
</organism>
<dbReference type="EMBL" id="LUGG01000015">
    <property type="protein sequence ID" value="OBZ69663.1"/>
    <property type="molecule type" value="Genomic_DNA"/>
</dbReference>
<reference evidence="2 3" key="1">
    <citation type="submission" date="2016-03" db="EMBL/GenBank/DDBJ databases">
        <title>Whole genome sequencing of Grifola frondosa 9006-11.</title>
        <authorList>
            <person name="Min B."/>
            <person name="Park H."/>
            <person name="Kim J.-G."/>
            <person name="Cho H."/>
            <person name="Oh Y.-L."/>
            <person name="Kong W.-S."/>
            <person name="Choi I.-G."/>
        </authorList>
    </citation>
    <scope>NUCLEOTIDE SEQUENCE [LARGE SCALE GENOMIC DNA]</scope>
    <source>
        <strain evidence="2 3">9006-11</strain>
    </source>
</reference>
<dbReference type="AlphaFoldDB" id="A0A1C7LY77"/>